<evidence type="ECO:0008006" key="3">
    <source>
        <dbReference type="Google" id="ProtNLM"/>
    </source>
</evidence>
<dbReference type="EMBL" id="MWPZ01000005">
    <property type="protein sequence ID" value="TIC97720.1"/>
    <property type="molecule type" value="Genomic_DNA"/>
</dbReference>
<proteinExistence type="predicted"/>
<comment type="caution">
    <text evidence="1">The sequence shown here is derived from an EMBL/GenBank/DDBJ whole genome shotgun (WGS) entry which is preliminary data.</text>
</comment>
<name>A0A4T0VY15_9PEZI</name>
<protein>
    <recommendedName>
        <fullName evidence="3">Protein kinase domain-containing protein</fullName>
    </recommendedName>
</protein>
<accession>A0A4T0VY15</accession>
<gene>
    <name evidence="1" type="ORF">CH35J_006633</name>
</gene>
<organism evidence="1 2">
    <name type="scientific">Colletotrichum higginsianum</name>
    <dbReference type="NCBI Taxonomy" id="80884"/>
    <lineage>
        <taxon>Eukaryota</taxon>
        <taxon>Fungi</taxon>
        <taxon>Dikarya</taxon>
        <taxon>Ascomycota</taxon>
        <taxon>Pezizomycotina</taxon>
        <taxon>Sordariomycetes</taxon>
        <taxon>Hypocreomycetidae</taxon>
        <taxon>Glomerellales</taxon>
        <taxon>Glomerellaceae</taxon>
        <taxon>Colletotrichum</taxon>
        <taxon>Colletotrichum destructivum species complex</taxon>
    </lineage>
</organism>
<dbReference type="AlphaFoldDB" id="A0A4T0VY15"/>
<dbReference type="OrthoDB" id="4267316at2759"/>
<reference evidence="1 2" key="1">
    <citation type="journal article" date="2019" name="Genome Biol. Evol.">
        <title>Genomic Plasticity Mediated by Transposable Elements in the Plant Pathogenic Fungus Colletotrichum higginsianum.</title>
        <authorList>
            <person name="Tsushima A."/>
            <person name="Gan P."/>
            <person name="Kumakura N."/>
            <person name="Narusaka M."/>
            <person name="Takano Y."/>
            <person name="Narusaka Y."/>
            <person name="Shirasu K."/>
        </authorList>
    </citation>
    <scope>NUCLEOTIDE SEQUENCE [LARGE SCALE GENOMIC DNA]</scope>
    <source>
        <strain evidence="1 2">MAFF305635-RFP</strain>
    </source>
</reference>
<sequence>MPPPPLYHLRGFNPGSETQVKLEILESLSGGVDGRAQVLLCKVIKPPPASSTVNVGEGDHEPVPGPGTRIVAKVYDSRFWPSDYGAPISNHKLADGDLCCESYAYKYLYQKKLTGYPHLTAQYYGTWAVTLPRGKNKSMSVGLILMEHIVGYSIDELCDRDKYEQLVPDVSAPIIFHESNQAKDGEVCLELTKENRMEVLKQFIDGCVRHMHVGIAHNDAEPHNVFVTMRNGNDDLDKPRTVMLDHILTEVWSMTADARKPGCETHCLEMSSKPPHPMERYSVKALPNFAGWYPGHWVKPGNHKLFDQWLIEAFGPLEDSDDSPYCTFAVVRECIKEKKAANARMVENIKKAEDDKRGG</sequence>
<evidence type="ECO:0000313" key="1">
    <source>
        <dbReference type="EMBL" id="TIC97720.1"/>
    </source>
</evidence>
<dbReference type="Proteomes" id="UP000305883">
    <property type="component" value="Unassembled WGS sequence"/>
</dbReference>
<evidence type="ECO:0000313" key="2">
    <source>
        <dbReference type="Proteomes" id="UP000305883"/>
    </source>
</evidence>